<dbReference type="RefSeq" id="WP_377154584.1">
    <property type="nucleotide sequence ID" value="NZ_JBHSAF010000015.1"/>
</dbReference>
<comment type="caution">
    <text evidence="2">The sequence shown here is derived from an EMBL/GenBank/DDBJ whole genome shotgun (WGS) entry which is preliminary data.</text>
</comment>
<dbReference type="InterPro" id="IPR013216">
    <property type="entry name" value="Methyltransf_11"/>
</dbReference>
<proteinExistence type="predicted"/>
<evidence type="ECO:0000313" key="2">
    <source>
        <dbReference type="EMBL" id="MFC3914999.1"/>
    </source>
</evidence>
<dbReference type="EC" id="2.1.1.-" evidence="2"/>
<evidence type="ECO:0000313" key="3">
    <source>
        <dbReference type="Proteomes" id="UP001595692"/>
    </source>
</evidence>
<dbReference type="SUPFAM" id="SSF53335">
    <property type="entry name" value="S-adenosyl-L-methionine-dependent methyltransferases"/>
    <property type="match status" value="1"/>
</dbReference>
<evidence type="ECO:0000259" key="1">
    <source>
        <dbReference type="Pfam" id="PF08241"/>
    </source>
</evidence>
<dbReference type="Pfam" id="PF08241">
    <property type="entry name" value="Methyltransf_11"/>
    <property type="match status" value="1"/>
</dbReference>
<sequence>MKPALTRRAMCPPLHWSELPMGEWIAAEIQERLNAWCPELFGYHLLKLGALSSELSCCCSTIRHQSALAPEGQQIGLRGELEDLPIRDGAIDACLLAHALDYSADPHQLLREVDRVLTVDGWVLISGFNPHSLVGIGRWWPSLRRRQPWHARMFAPERIRDWLELLGFEMVHCELFGFSSFSSNSRIHWWRENLGRDYVPYLASVYVLAARKRTIPLTPELKQRWQRKPIIVPGMARV</sequence>
<name>A0ABV8CSC9_9GAMM</name>
<reference evidence="3" key="1">
    <citation type="journal article" date="2019" name="Int. J. Syst. Evol. Microbiol.">
        <title>The Global Catalogue of Microorganisms (GCM) 10K type strain sequencing project: providing services to taxonomists for standard genome sequencing and annotation.</title>
        <authorList>
            <consortium name="The Broad Institute Genomics Platform"/>
            <consortium name="The Broad Institute Genome Sequencing Center for Infectious Disease"/>
            <person name="Wu L."/>
            <person name="Ma J."/>
        </authorList>
    </citation>
    <scope>NUCLEOTIDE SEQUENCE [LARGE SCALE GENOMIC DNA]</scope>
    <source>
        <strain evidence="3">CCUG 54939</strain>
    </source>
</reference>
<keyword evidence="2" id="KW-0489">Methyltransferase</keyword>
<dbReference type="GO" id="GO:0032259">
    <property type="term" value="P:methylation"/>
    <property type="evidence" value="ECO:0007669"/>
    <property type="project" value="UniProtKB-KW"/>
</dbReference>
<dbReference type="GO" id="GO:0008168">
    <property type="term" value="F:methyltransferase activity"/>
    <property type="evidence" value="ECO:0007669"/>
    <property type="project" value="UniProtKB-KW"/>
</dbReference>
<gene>
    <name evidence="2" type="ORF">ACFOSS_16275</name>
</gene>
<keyword evidence="3" id="KW-1185">Reference proteome</keyword>
<keyword evidence="2" id="KW-0808">Transferase</keyword>
<protein>
    <submittedName>
        <fullName evidence="2">Class I SAM-dependent methyltransferase</fullName>
        <ecNumber evidence="2">2.1.1.-</ecNumber>
    </submittedName>
</protein>
<dbReference type="InterPro" id="IPR029063">
    <property type="entry name" value="SAM-dependent_MTases_sf"/>
</dbReference>
<dbReference type="Gene3D" id="3.40.50.150">
    <property type="entry name" value="Vaccinia Virus protein VP39"/>
    <property type="match status" value="1"/>
</dbReference>
<dbReference type="EMBL" id="JBHSAF010000015">
    <property type="protein sequence ID" value="MFC3914999.1"/>
    <property type="molecule type" value="Genomic_DNA"/>
</dbReference>
<accession>A0ABV8CSC9</accession>
<feature type="domain" description="Methyltransferase type 11" evidence="1">
    <location>
        <begin position="77"/>
        <end position="125"/>
    </location>
</feature>
<organism evidence="2 3">
    <name type="scientific">Pseudaeromonas sharmana</name>
    <dbReference type="NCBI Taxonomy" id="328412"/>
    <lineage>
        <taxon>Bacteria</taxon>
        <taxon>Pseudomonadati</taxon>
        <taxon>Pseudomonadota</taxon>
        <taxon>Gammaproteobacteria</taxon>
        <taxon>Aeromonadales</taxon>
        <taxon>Aeromonadaceae</taxon>
        <taxon>Pseudaeromonas</taxon>
    </lineage>
</organism>
<dbReference type="Proteomes" id="UP001595692">
    <property type="component" value="Unassembled WGS sequence"/>
</dbReference>